<dbReference type="EMBL" id="MU157833">
    <property type="protein sequence ID" value="KAF9531932.1"/>
    <property type="molecule type" value="Genomic_DNA"/>
</dbReference>
<gene>
    <name evidence="7" type="ORF">CPB83DRAFT_785718</name>
</gene>
<sequence length="1137" mass="123312">MFSKHHGAVLADLSTDLAEEEDWKVGSLRTFNFPLNITALAVEPIAGILGIGTAIGDIYLFGGACVESKISLPEPVAVSFLQISSSTYFVLCLDDKNCLYVYNLLEFGRPKLVTSARFDPTNSITLSPSHTHAFLALQNGEIRTYDMTCLRKSPYTMPNMWKLYEEELNASGVPPLEQPTPQNTVDTVIHPRDLNLLFVAYAGGVVLTNLTDQSTVRVYDLILPPGAPGGAGYVMEDVLTPRRMMVTSISVHPSGHFFAVGYADGSFAFWAVEDDDKPLTVRTIGGADVHLVDSNELEIHLDQNGSPQKSIPAREPIFKLSWSGFTNSSDPRGGETILTVLGGLDIGKPPGVNIFALPPFNPQEPPTTPPSNKLHPVFRQAMVKAVTPNKTYFYQTRGIVQDYLVMPKNSPHFGGTFDPQAMLLIVDVEGTRTTTAFEMPPPGFVAVKIPEPAQPESKTGLDEPPNEPSSPTSMKSPLPPTPLPKSPRHLVQSQPPKELQMPFIIANGHAGVLGGCLFTLENDVYDNFVAENNTGSLALQLRGGKAFPDSSRSNELKMSKYLPRRILMAYNQDLSIRFFDLSTTLLIPTGNAPYQCAWPNPVPSMSIELELLYDDTIFQESLRNSLDSLSIASVQVAIDALEVAVVFDSGEVLIYHETPAHSEVSAPPRAHENTEFIFLDHIRLPDPASKIEPYFIFDAEKGPVEAYSLSDVGFLAISYRRGFMAIVDMRGPRVIFNHESDSKQRKHLSGIHVSTSPTRGEPDIVKSLKWTVCAIEKDPQLRVRLLALRQSGDGEIYTLVGSGTPAAWNVQKEAIPFRGFVEPLTDGTFVLDIRKGFSLKATPSRFAAALRNDKVSTEAPACILVSVGTKGARVAASVNGEKLAKTEWGSKAGNAITSQVVSHSGAQALVIQTEKSGVLIYSLPYLEHITNIKLLHPSPLSLSIDEGGDFIAWRPPGPNARGGHSPHVLVGGLTYGTFFDVRRAYPLPDIDFASTRMAVPSQPLPVSLGPATLLQAGINFGSWLGLGGNKTGAQIDDLLGGPDRPMPEKIAAEKARAAAEDEGESAGGQSSISGFAAGAAAMQTNVYSRLTGALNERGQMLNDLEERFQNLEQGSKDMVSQARRLAAQQSAKSWFGF</sequence>
<dbReference type="GO" id="GO:0005096">
    <property type="term" value="F:GTPase activator activity"/>
    <property type="evidence" value="ECO:0007669"/>
    <property type="project" value="TreeGrafter"/>
</dbReference>
<dbReference type="GO" id="GO:0005737">
    <property type="term" value="C:cytoplasm"/>
    <property type="evidence" value="ECO:0007669"/>
    <property type="project" value="TreeGrafter"/>
</dbReference>
<protein>
    <submittedName>
        <fullName evidence="7">WD40 containing snare-dependent exocytosis protein</fullName>
    </submittedName>
</protein>
<dbReference type="Gene3D" id="2.130.10.10">
    <property type="entry name" value="YVTN repeat-like/Quinoprotein amine dehydrogenase"/>
    <property type="match status" value="1"/>
</dbReference>
<dbReference type="OrthoDB" id="19944at2759"/>
<dbReference type="PROSITE" id="PS50082">
    <property type="entry name" value="WD_REPEATS_2"/>
    <property type="match status" value="1"/>
</dbReference>
<dbReference type="InterPro" id="IPR015943">
    <property type="entry name" value="WD40/YVTN_repeat-like_dom_sf"/>
</dbReference>
<feature type="region of interest" description="Disordered" evidence="5">
    <location>
        <begin position="454"/>
        <end position="494"/>
    </location>
</feature>
<dbReference type="GO" id="GO:0006893">
    <property type="term" value="P:Golgi to plasma membrane transport"/>
    <property type="evidence" value="ECO:0007669"/>
    <property type="project" value="TreeGrafter"/>
</dbReference>
<feature type="domain" description="Lethal giant larvae (Lgl)-like C-terminal" evidence="6">
    <location>
        <begin position="629"/>
        <end position="952"/>
    </location>
</feature>
<reference evidence="7" key="1">
    <citation type="submission" date="2020-11" db="EMBL/GenBank/DDBJ databases">
        <authorList>
            <consortium name="DOE Joint Genome Institute"/>
            <person name="Ahrendt S."/>
            <person name="Riley R."/>
            <person name="Andreopoulos W."/>
            <person name="Labutti K."/>
            <person name="Pangilinan J."/>
            <person name="Ruiz-Duenas F.J."/>
            <person name="Barrasa J.M."/>
            <person name="Sanchez-Garcia M."/>
            <person name="Camarero S."/>
            <person name="Miyauchi S."/>
            <person name="Serrano A."/>
            <person name="Linde D."/>
            <person name="Babiker R."/>
            <person name="Drula E."/>
            <person name="Ayuso-Fernandez I."/>
            <person name="Pacheco R."/>
            <person name="Padilla G."/>
            <person name="Ferreira P."/>
            <person name="Barriuso J."/>
            <person name="Kellner H."/>
            <person name="Castanera R."/>
            <person name="Alfaro M."/>
            <person name="Ramirez L."/>
            <person name="Pisabarro A.G."/>
            <person name="Kuo A."/>
            <person name="Tritt A."/>
            <person name="Lipzen A."/>
            <person name="He G."/>
            <person name="Yan M."/>
            <person name="Ng V."/>
            <person name="Cullen D."/>
            <person name="Martin F."/>
            <person name="Rosso M.-N."/>
            <person name="Henrissat B."/>
            <person name="Hibbett D."/>
            <person name="Martinez A.T."/>
            <person name="Grigoriev I.V."/>
        </authorList>
    </citation>
    <scope>NUCLEOTIDE SEQUENCE</scope>
    <source>
        <strain evidence="7">CBS 506.95</strain>
    </source>
</reference>
<evidence type="ECO:0000256" key="4">
    <source>
        <dbReference type="SAM" id="Coils"/>
    </source>
</evidence>
<feature type="coiled-coil region" evidence="4">
    <location>
        <begin position="1094"/>
        <end position="1121"/>
    </location>
</feature>
<name>A0A9P6JSG5_9AGAR</name>
<dbReference type="GO" id="GO:0019905">
    <property type="term" value="F:syntaxin binding"/>
    <property type="evidence" value="ECO:0007669"/>
    <property type="project" value="TreeGrafter"/>
</dbReference>
<proteinExistence type="inferred from homology"/>
<feature type="repeat" description="WD" evidence="3">
    <location>
        <begin position="239"/>
        <end position="280"/>
    </location>
</feature>
<dbReference type="GO" id="GO:0005886">
    <property type="term" value="C:plasma membrane"/>
    <property type="evidence" value="ECO:0007669"/>
    <property type="project" value="TreeGrafter"/>
</dbReference>
<keyword evidence="8" id="KW-1185">Reference proteome</keyword>
<evidence type="ECO:0000256" key="3">
    <source>
        <dbReference type="PROSITE-ProRule" id="PRU00221"/>
    </source>
</evidence>
<dbReference type="PANTHER" id="PTHR10241:SF25">
    <property type="entry name" value="TOMOSYN, ISOFORM C"/>
    <property type="match status" value="1"/>
</dbReference>
<evidence type="ECO:0000313" key="8">
    <source>
        <dbReference type="Proteomes" id="UP000807306"/>
    </source>
</evidence>
<keyword evidence="4" id="KW-0175">Coiled coil</keyword>
<keyword evidence="3" id="KW-0853">WD repeat</keyword>
<dbReference type="PANTHER" id="PTHR10241">
    <property type="entry name" value="LETHAL 2 GIANT LARVAE PROTEIN"/>
    <property type="match status" value="1"/>
</dbReference>
<dbReference type="Pfam" id="PF08596">
    <property type="entry name" value="Lgl_C"/>
    <property type="match status" value="1"/>
</dbReference>
<organism evidence="7 8">
    <name type="scientific">Crepidotus variabilis</name>
    <dbReference type="NCBI Taxonomy" id="179855"/>
    <lineage>
        <taxon>Eukaryota</taxon>
        <taxon>Fungi</taxon>
        <taxon>Dikarya</taxon>
        <taxon>Basidiomycota</taxon>
        <taxon>Agaricomycotina</taxon>
        <taxon>Agaricomycetes</taxon>
        <taxon>Agaricomycetidae</taxon>
        <taxon>Agaricales</taxon>
        <taxon>Agaricineae</taxon>
        <taxon>Crepidotaceae</taxon>
        <taxon>Crepidotus</taxon>
    </lineage>
</organism>
<evidence type="ECO:0000313" key="7">
    <source>
        <dbReference type="EMBL" id="KAF9531932.1"/>
    </source>
</evidence>
<accession>A0A9P6JSG5</accession>
<dbReference type="Proteomes" id="UP000807306">
    <property type="component" value="Unassembled WGS sequence"/>
</dbReference>
<keyword evidence="2" id="KW-0268">Exocytosis</keyword>
<dbReference type="InterPro" id="IPR001680">
    <property type="entry name" value="WD40_rpt"/>
</dbReference>
<dbReference type="InterPro" id="IPR036322">
    <property type="entry name" value="WD40_repeat_dom_sf"/>
</dbReference>
<dbReference type="InterPro" id="IPR013905">
    <property type="entry name" value="Lgl_C_dom"/>
</dbReference>
<comment type="caution">
    <text evidence="7">The sequence shown here is derived from an EMBL/GenBank/DDBJ whole genome shotgun (WGS) entry which is preliminary data.</text>
</comment>
<evidence type="ECO:0000259" key="6">
    <source>
        <dbReference type="Pfam" id="PF08596"/>
    </source>
</evidence>
<dbReference type="CDD" id="cd15873">
    <property type="entry name" value="R-SNARE_STXBP5_6"/>
    <property type="match status" value="1"/>
</dbReference>
<evidence type="ECO:0000256" key="2">
    <source>
        <dbReference type="ARBA" id="ARBA00022483"/>
    </source>
</evidence>
<comment type="similarity">
    <text evidence="1">Belongs to the WD repeat L(2)GL family.</text>
</comment>
<dbReference type="GO" id="GO:0006887">
    <property type="term" value="P:exocytosis"/>
    <property type="evidence" value="ECO:0007669"/>
    <property type="project" value="UniProtKB-KW"/>
</dbReference>
<dbReference type="GO" id="GO:0045159">
    <property type="term" value="F:myosin II binding"/>
    <property type="evidence" value="ECO:0007669"/>
    <property type="project" value="TreeGrafter"/>
</dbReference>
<dbReference type="SUPFAM" id="SSF50978">
    <property type="entry name" value="WD40 repeat-like"/>
    <property type="match status" value="1"/>
</dbReference>
<dbReference type="AlphaFoldDB" id="A0A9P6JSG5"/>
<evidence type="ECO:0000256" key="5">
    <source>
        <dbReference type="SAM" id="MobiDB-lite"/>
    </source>
</evidence>
<evidence type="ECO:0000256" key="1">
    <source>
        <dbReference type="ARBA" id="ARBA00008070"/>
    </source>
</evidence>